<feature type="transmembrane region" description="Helical" evidence="14">
    <location>
        <begin position="48"/>
        <end position="68"/>
    </location>
</feature>
<dbReference type="PROSITE" id="PS50222">
    <property type="entry name" value="EF_HAND_2"/>
    <property type="match status" value="1"/>
</dbReference>
<organism evidence="16 17">
    <name type="scientific">Basidiobolus ranarum</name>
    <dbReference type="NCBI Taxonomy" id="34480"/>
    <lineage>
        <taxon>Eukaryota</taxon>
        <taxon>Fungi</taxon>
        <taxon>Fungi incertae sedis</taxon>
        <taxon>Zoopagomycota</taxon>
        <taxon>Entomophthoromycotina</taxon>
        <taxon>Basidiobolomycetes</taxon>
        <taxon>Basidiobolales</taxon>
        <taxon>Basidiobolaceae</taxon>
        <taxon>Basidiobolus</taxon>
    </lineage>
</organism>
<dbReference type="EMBL" id="JASJQH010000356">
    <property type="protein sequence ID" value="KAK9764854.1"/>
    <property type="molecule type" value="Genomic_DNA"/>
</dbReference>
<keyword evidence="3" id="KW-0597">Phosphoprotein</keyword>
<keyword evidence="7" id="KW-0106">Calcium</keyword>
<comment type="caution">
    <text evidence="16">The sequence shown here is derived from an EMBL/GenBank/DDBJ whole genome shotgun (WGS) entry which is preliminary data.</text>
</comment>
<dbReference type="Gene3D" id="1.20.120.350">
    <property type="entry name" value="Voltage-gated potassium channels. Chain C"/>
    <property type="match status" value="1"/>
</dbReference>
<keyword evidence="6 14" id="KW-0812">Transmembrane</keyword>
<evidence type="ECO:0000256" key="12">
    <source>
        <dbReference type="ARBA" id="ARBA00023180"/>
    </source>
</evidence>
<evidence type="ECO:0000256" key="8">
    <source>
        <dbReference type="ARBA" id="ARBA00022882"/>
    </source>
</evidence>
<feature type="domain" description="EF-hand" evidence="15">
    <location>
        <begin position="242"/>
        <end position="277"/>
    </location>
</feature>
<keyword evidence="4" id="KW-0109">Calcium transport</keyword>
<reference evidence="16 17" key="1">
    <citation type="submission" date="2023-04" db="EMBL/GenBank/DDBJ databases">
        <title>Genome of Basidiobolus ranarum AG-B5.</title>
        <authorList>
            <person name="Stajich J.E."/>
            <person name="Carter-House D."/>
            <person name="Gryganskyi A."/>
        </authorList>
    </citation>
    <scope>NUCLEOTIDE SEQUENCE [LARGE SCALE GENOMIC DNA]</scope>
    <source>
        <strain evidence="16 17">AG-B5</strain>
    </source>
</reference>
<evidence type="ECO:0000256" key="4">
    <source>
        <dbReference type="ARBA" id="ARBA00022568"/>
    </source>
</evidence>
<feature type="transmembrane region" description="Helical" evidence="14">
    <location>
        <begin position="197"/>
        <end position="230"/>
    </location>
</feature>
<keyword evidence="11 14" id="KW-0472">Membrane</keyword>
<dbReference type="PANTHER" id="PTHR45628">
    <property type="entry name" value="VOLTAGE-DEPENDENT CALCIUM CHANNEL TYPE A SUBUNIT ALPHA-1"/>
    <property type="match status" value="1"/>
</dbReference>
<keyword evidence="10" id="KW-0406">Ion transport</keyword>
<dbReference type="Gene3D" id="1.10.238.10">
    <property type="entry name" value="EF-hand"/>
    <property type="match status" value="1"/>
</dbReference>
<dbReference type="InterPro" id="IPR027359">
    <property type="entry name" value="Volt_channel_dom_sf"/>
</dbReference>
<dbReference type="SUPFAM" id="SSF81324">
    <property type="entry name" value="Voltage-gated potassium channels"/>
    <property type="match status" value="1"/>
</dbReference>
<sequence length="541" mass="61992">MMTEAWGRPQWADTSRNFAYSIFALVYIFEIMAKLCGLGFYRWAKSRWNIYDALVTTGITITTFLRIFEFDSNFLLQVQKFFLIGIAIRVFHKIESLNTLLQALVSSLPSILTITGLYGLVLVIYSILFQELFGLTKFGEDTTPDSNFRSFGSSILMAIRMTTGENWHVVMFDMMVEPPYCVRGNGIYLDSDCGSVVWSLFLFITFYVLCTYIFLNMFIVVVVGSFTYIYNSNAALVLVSKEDLVHWKHTWAEFDPRATGYISPEDLVPFFNKLTGKFRIKIYDSEHSLTQLQEAINEPDLNPRPYEARPNQFPQYNIRSLNQHLSTLNSDTTRARRHQFNQLYQEAMMIRERRGIPFAALLKTFSYRLIDVEQYLGVAELLERKEIYHSVLSIWAIEKVRGILRTIVQRRKFIQTELNTSLNTPTFSRIPRIIINEGIALANNDDYSPVSSGGSSPISPVSPYVSHYPSFSGSSGQHEQRQSFGDMSPLFPGVDSSVDFDSTNLSLSPNQAHAILMSMTNNHWFGKLFLHFELVQLDSAD</sequence>
<feature type="transmembrane region" description="Helical" evidence="14">
    <location>
        <begin position="20"/>
        <end position="41"/>
    </location>
</feature>
<name>A0ABR2WTJ4_9FUNG</name>
<keyword evidence="17" id="KW-1185">Reference proteome</keyword>
<dbReference type="InterPro" id="IPR050599">
    <property type="entry name" value="VDCC_alpha-1_subunit"/>
</dbReference>
<keyword evidence="5" id="KW-0107">Calcium channel</keyword>
<evidence type="ECO:0000256" key="10">
    <source>
        <dbReference type="ARBA" id="ARBA00023065"/>
    </source>
</evidence>
<accession>A0ABR2WTJ4</accession>
<evidence type="ECO:0000256" key="13">
    <source>
        <dbReference type="ARBA" id="ARBA00023303"/>
    </source>
</evidence>
<comment type="subcellular location">
    <subcellularLocation>
        <location evidence="1">Membrane</location>
        <topology evidence="1">Multi-pass membrane protein</topology>
    </subcellularLocation>
</comment>
<proteinExistence type="predicted"/>
<dbReference type="InterPro" id="IPR005821">
    <property type="entry name" value="Ion_trans_dom"/>
</dbReference>
<gene>
    <name evidence="16" type="primary">CCH1_4</name>
    <name evidence="16" type="ORF">K7432_007308</name>
</gene>
<evidence type="ECO:0000256" key="2">
    <source>
        <dbReference type="ARBA" id="ARBA00022448"/>
    </source>
</evidence>
<keyword evidence="2" id="KW-0813">Transport</keyword>
<keyword evidence="13" id="KW-0407">Ion channel</keyword>
<evidence type="ECO:0000256" key="1">
    <source>
        <dbReference type="ARBA" id="ARBA00004141"/>
    </source>
</evidence>
<evidence type="ECO:0000256" key="14">
    <source>
        <dbReference type="SAM" id="Phobius"/>
    </source>
</evidence>
<evidence type="ECO:0000313" key="16">
    <source>
        <dbReference type="EMBL" id="KAK9764854.1"/>
    </source>
</evidence>
<dbReference type="Proteomes" id="UP001479436">
    <property type="component" value="Unassembled WGS sequence"/>
</dbReference>
<evidence type="ECO:0000256" key="11">
    <source>
        <dbReference type="ARBA" id="ARBA00023136"/>
    </source>
</evidence>
<evidence type="ECO:0000256" key="5">
    <source>
        <dbReference type="ARBA" id="ARBA00022673"/>
    </source>
</evidence>
<evidence type="ECO:0000313" key="17">
    <source>
        <dbReference type="Proteomes" id="UP001479436"/>
    </source>
</evidence>
<evidence type="ECO:0000256" key="9">
    <source>
        <dbReference type="ARBA" id="ARBA00022989"/>
    </source>
</evidence>
<evidence type="ECO:0000256" key="3">
    <source>
        <dbReference type="ARBA" id="ARBA00022553"/>
    </source>
</evidence>
<protein>
    <submittedName>
        <fullName evidence="16">Calcium channel protein, variant 2</fullName>
    </submittedName>
</protein>
<dbReference type="Pfam" id="PF00520">
    <property type="entry name" value="Ion_trans"/>
    <property type="match status" value="1"/>
</dbReference>
<evidence type="ECO:0000259" key="15">
    <source>
        <dbReference type="PROSITE" id="PS50222"/>
    </source>
</evidence>
<keyword evidence="9 14" id="KW-1133">Transmembrane helix</keyword>
<evidence type="ECO:0000256" key="6">
    <source>
        <dbReference type="ARBA" id="ARBA00022692"/>
    </source>
</evidence>
<evidence type="ECO:0000256" key="7">
    <source>
        <dbReference type="ARBA" id="ARBA00022837"/>
    </source>
</evidence>
<keyword evidence="8" id="KW-0851">Voltage-gated channel</keyword>
<feature type="transmembrane region" description="Helical" evidence="14">
    <location>
        <begin position="103"/>
        <end position="128"/>
    </location>
</feature>
<keyword evidence="12" id="KW-0325">Glycoprotein</keyword>
<dbReference type="Gene3D" id="1.10.287.70">
    <property type="match status" value="1"/>
</dbReference>
<dbReference type="PANTHER" id="PTHR45628:SF7">
    <property type="entry name" value="VOLTAGE-DEPENDENT CALCIUM CHANNEL TYPE A SUBUNIT ALPHA-1"/>
    <property type="match status" value="1"/>
</dbReference>
<dbReference type="InterPro" id="IPR002048">
    <property type="entry name" value="EF_hand_dom"/>
</dbReference>